<keyword evidence="3" id="KW-0813">Transport</keyword>
<keyword evidence="8 9" id="KW-0472">Membrane</keyword>
<feature type="transmembrane region" description="Helical" evidence="9">
    <location>
        <begin position="7"/>
        <end position="30"/>
    </location>
</feature>
<evidence type="ECO:0000313" key="10">
    <source>
        <dbReference type="EMBL" id="GLQ72116.1"/>
    </source>
</evidence>
<dbReference type="CDD" id="cd06550">
    <property type="entry name" value="TM_ABC_iron-siderophores_like"/>
    <property type="match status" value="1"/>
</dbReference>
<dbReference type="SUPFAM" id="SSF81345">
    <property type="entry name" value="ABC transporter involved in vitamin B12 uptake, BtuC"/>
    <property type="match status" value="1"/>
</dbReference>
<dbReference type="InterPro" id="IPR037294">
    <property type="entry name" value="ABC_BtuC-like"/>
</dbReference>
<name>A0AAV5NN73_9VIBR</name>
<dbReference type="PANTHER" id="PTHR30472">
    <property type="entry name" value="FERRIC ENTEROBACTIN TRANSPORT SYSTEM PERMEASE PROTEIN"/>
    <property type="match status" value="1"/>
</dbReference>
<evidence type="ECO:0000256" key="5">
    <source>
        <dbReference type="ARBA" id="ARBA00022692"/>
    </source>
</evidence>
<evidence type="ECO:0000256" key="8">
    <source>
        <dbReference type="ARBA" id="ARBA00023136"/>
    </source>
</evidence>
<feature type="transmembrane region" description="Helical" evidence="9">
    <location>
        <begin position="235"/>
        <end position="255"/>
    </location>
</feature>
<proteinExistence type="inferred from homology"/>
<gene>
    <name evidence="10" type="ORF">GCM10007932_14760</name>
</gene>
<dbReference type="Gene3D" id="1.10.3470.10">
    <property type="entry name" value="ABC transporter involved in vitamin B12 uptake, BtuC"/>
    <property type="match status" value="1"/>
</dbReference>
<dbReference type="Proteomes" id="UP001156690">
    <property type="component" value="Unassembled WGS sequence"/>
</dbReference>
<comment type="similarity">
    <text evidence="2">Belongs to the binding-protein-dependent transport system permease family. FecCD subfamily.</text>
</comment>
<keyword evidence="4" id="KW-1003">Cell membrane</keyword>
<sequence length="317" mass="34035">MGLQPAVFKLVFVLLILSAGSLFVGVADLSLQKLLEGDEAAWEILLISRIPRLLAIWLAGAGLSIAGLIMQQISQNRFAAPSTSGTIECAMLGYLLSILIFGHGENLFLIFGTSILGTLLFVRFINTIQFKNAIYVPLVGIIFGNVVSAAATFIAYKFNLVQSLSTWAVANFSSVLQGNYELLYIAVPVAAFSYWYAARLSAAGMGKDFATNIGLNYQQVVVVGVMLVSVTSASIVMIVGELPFLGLIIPNLVAAYMGDNIRRNIPYTALCGAILVLVCDVAGRLIIFPYEVPISMIISILGGTAFLFLILRGKHNA</sequence>
<feature type="transmembrane region" description="Helical" evidence="9">
    <location>
        <begin position="50"/>
        <end position="70"/>
    </location>
</feature>
<protein>
    <submittedName>
        <fullName evidence="10">Iron(III) ABC transporter permease</fullName>
    </submittedName>
</protein>
<feature type="transmembrane region" description="Helical" evidence="9">
    <location>
        <begin position="133"/>
        <end position="158"/>
    </location>
</feature>
<feature type="transmembrane region" description="Helical" evidence="9">
    <location>
        <begin position="293"/>
        <end position="311"/>
    </location>
</feature>
<dbReference type="AlphaFoldDB" id="A0AAV5NN73"/>
<dbReference type="InterPro" id="IPR000522">
    <property type="entry name" value="ABC_transptr_permease_BtuC"/>
</dbReference>
<comment type="subcellular location">
    <subcellularLocation>
        <location evidence="1">Cell membrane</location>
        <topology evidence="1">Multi-pass membrane protein</topology>
    </subcellularLocation>
</comment>
<dbReference type="GO" id="GO:0005886">
    <property type="term" value="C:plasma membrane"/>
    <property type="evidence" value="ECO:0007669"/>
    <property type="project" value="UniProtKB-SubCell"/>
</dbReference>
<keyword evidence="11" id="KW-1185">Reference proteome</keyword>
<evidence type="ECO:0000256" key="6">
    <source>
        <dbReference type="ARBA" id="ARBA00022989"/>
    </source>
</evidence>
<comment type="caution">
    <text evidence="10">The sequence shown here is derived from an EMBL/GenBank/DDBJ whole genome shotgun (WGS) entry which is preliminary data.</text>
</comment>
<evidence type="ECO:0000256" key="2">
    <source>
        <dbReference type="ARBA" id="ARBA00007935"/>
    </source>
</evidence>
<dbReference type="EMBL" id="BSNX01000012">
    <property type="protein sequence ID" value="GLQ72116.1"/>
    <property type="molecule type" value="Genomic_DNA"/>
</dbReference>
<evidence type="ECO:0000256" key="9">
    <source>
        <dbReference type="SAM" id="Phobius"/>
    </source>
</evidence>
<dbReference type="GO" id="GO:0033214">
    <property type="term" value="P:siderophore-iron import into cell"/>
    <property type="evidence" value="ECO:0007669"/>
    <property type="project" value="TreeGrafter"/>
</dbReference>
<dbReference type="FunFam" id="1.10.3470.10:FF:000004">
    <property type="entry name" value="Iron compound ABC transporter, permease"/>
    <property type="match status" value="1"/>
</dbReference>
<evidence type="ECO:0000256" key="1">
    <source>
        <dbReference type="ARBA" id="ARBA00004651"/>
    </source>
</evidence>
<accession>A0AAV5NN73</accession>
<keyword evidence="7" id="KW-0408">Iron</keyword>
<dbReference type="PANTHER" id="PTHR30472:SF27">
    <property type="entry name" value="PETROBACTIN IMPORT SYSTEM PERMEASE PROTEIN YCLN"/>
    <property type="match status" value="1"/>
</dbReference>
<feature type="transmembrane region" description="Helical" evidence="9">
    <location>
        <begin position="107"/>
        <end position="126"/>
    </location>
</feature>
<feature type="transmembrane region" description="Helical" evidence="9">
    <location>
        <begin position="267"/>
        <end position="287"/>
    </location>
</feature>
<feature type="transmembrane region" description="Helical" evidence="9">
    <location>
        <begin position="178"/>
        <end position="197"/>
    </location>
</feature>
<keyword evidence="6 9" id="KW-1133">Transmembrane helix</keyword>
<evidence type="ECO:0000256" key="3">
    <source>
        <dbReference type="ARBA" id="ARBA00022448"/>
    </source>
</evidence>
<organism evidence="10 11">
    <name type="scientific">Vibrio penaeicida</name>
    <dbReference type="NCBI Taxonomy" id="104609"/>
    <lineage>
        <taxon>Bacteria</taxon>
        <taxon>Pseudomonadati</taxon>
        <taxon>Pseudomonadota</taxon>
        <taxon>Gammaproteobacteria</taxon>
        <taxon>Vibrionales</taxon>
        <taxon>Vibrionaceae</taxon>
        <taxon>Vibrio</taxon>
    </lineage>
</organism>
<feature type="transmembrane region" description="Helical" evidence="9">
    <location>
        <begin position="209"/>
        <end position="229"/>
    </location>
</feature>
<feature type="transmembrane region" description="Helical" evidence="9">
    <location>
        <begin position="82"/>
        <end position="101"/>
    </location>
</feature>
<evidence type="ECO:0000256" key="7">
    <source>
        <dbReference type="ARBA" id="ARBA00023004"/>
    </source>
</evidence>
<dbReference type="GO" id="GO:0022857">
    <property type="term" value="F:transmembrane transporter activity"/>
    <property type="evidence" value="ECO:0007669"/>
    <property type="project" value="InterPro"/>
</dbReference>
<reference evidence="11" key="1">
    <citation type="journal article" date="2019" name="Int. J. Syst. Evol. Microbiol.">
        <title>The Global Catalogue of Microorganisms (GCM) 10K type strain sequencing project: providing services to taxonomists for standard genome sequencing and annotation.</title>
        <authorList>
            <consortium name="The Broad Institute Genomics Platform"/>
            <consortium name="The Broad Institute Genome Sequencing Center for Infectious Disease"/>
            <person name="Wu L."/>
            <person name="Ma J."/>
        </authorList>
    </citation>
    <scope>NUCLEOTIDE SEQUENCE [LARGE SCALE GENOMIC DNA]</scope>
    <source>
        <strain evidence="11">NBRC 15640</strain>
    </source>
</reference>
<dbReference type="Pfam" id="PF01032">
    <property type="entry name" value="FecCD"/>
    <property type="match status" value="1"/>
</dbReference>
<evidence type="ECO:0000256" key="4">
    <source>
        <dbReference type="ARBA" id="ARBA00022475"/>
    </source>
</evidence>
<keyword evidence="5 9" id="KW-0812">Transmembrane</keyword>
<evidence type="ECO:0000313" key="11">
    <source>
        <dbReference type="Proteomes" id="UP001156690"/>
    </source>
</evidence>